<name>A0ABZ1CM11_9PROT</name>
<reference evidence="2 3" key="1">
    <citation type="submission" date="2023-12" db="EMBL/GenBank/DDBJ databases">
        <title>Thiobacillus sedimentum sp. nov., a chemolithoautotrophic sulfur-oxidizing bacterium isolated from freshwater sediment.</title>
        <authorList>
            <person name="Luo J."/>
            <person name="Dai C."/>
        </authorList>
    </citation>
    <scope>NUCLEOTIDE SEQUENCE [LARGE SCALE GENOMIC DNA]</scope>
    <source>
        <strain evidence="2 3">SCUT-2</strain>
    </source>
</reference>
<evidence type="ECO:0000313" key="2">
    <source>
        <dbReference type="EMBL" id="WRS40389.1"/>
    </source>
</evidence>
<dbReference type="Proteomes" id="UP001334732">
    <property type="component" value="Chromosome"/>
</dbReference>
<evidence type="ECO:0000313" key="3">
    <source>
        <dbReference type="Proteomes" id="UP001334732"/>
    </source>
</evidence>
<gene>
    <name evidence="2" type="ORF">VA613_05825</name>
</gene>
<dbReference type="RefSeq" id="WP_324780919.1">
    <property type="nucleotide sequence ID" value="NZ_CP141769.1"/>
</dbReference>
<feature type="domain" description="LA2681-like HEPN" evidence="1">
    <location>
        <begin position="265"/>
        <end position="472"/>
    </location>
</feature>
<dbReference type="InterPro" id="IPR040826">
    <property type="entry name" value="HEPN_LA2681"/>
</dbReference>
<protein>
    <submittedName>
        <fullName evidence="2">LA2681 family HEPN domain-containing protein</fullName>
    </submittedName>
</protein>
<dbReference type="SUPFAM" id="SSF48452">
    <property type="entry name" value="TPR-like"/>
    <property type="match status" value="1"/>
</dbReference>
<dbReference type="InterPro" id="IPR011990">
    <property type="entry name" value="TPR-like_helical_dom_sf"/>
</dbReference>
<dbReference type="Gene3D" id="1.25.40.10">
    <property type="entry name" value="Tetratricopeptide repeat domain"/>
    <property type="match status" value="1"/>
</dbReference>
<accession>A0ABZ1CM11</accession>
<evidence type="ECO:0000259" key="1">
    <source>
        <dbReference type="Pfam" id="PF18733"/>
    </source>
</evidence>
<organism evidence="2 3">
    <name type="scientific">Thiobacillus sedimenti</name>
    <dbReference type="NCBI Taxonomy" id="3110231"/>
    <lineage>
        <taxon>Bacteria</taxon>
        <taxon>Pseudomonadati</taxon>
        <taxon>Pseudomonadota</taxon>
        <taxon>Betaproteobacteria</taxon>
        <taxon>Nitrosomonadales</taxon>
        <taxon>Thiobacillaceae</taxon>
        <taxon>Thiobacillus</taxon>
    </lineage>
</organism>
<proteinExistence type="predicted"/>
<sequence>MSNSDALDLIAQLVDQATDADDLALADHALSLANDLAARKLGPSEMALLDYFRANAWACRYKQRLGDREAVWDFEQPEVRQQVFLLRRAVNSSGFTEMDAIRRCQILTNLGNQLDTLGRFVEARAYWSAALAIDTNFWMARANRGRALMHYAAALYDPGHHAIFAFHAHQELVESVGLAARYPHLGDCRLAPIFMQSAEQIANHYDVEAIGMACNPDGWGMGGDAMERAYRRWCLENILFLNPLNDVEKASVAAHDIMGLPDFTTEINEPPIVTGMFNALKQEFVSARWMLWEGIKSAEPHFSDREVLLYNTLDYPSYGLSVEKVKMAFRMAYSILDKIAYFLNHYLALAIPEKRISFRTIWREKDNGPVRDRFVKSENWPIRGLFWLSKDLFEEDMRDSTEPEARALAELRHHLEHKYVKVHEMRPGVGDHPFCDTLAHSISRSDLEQRTLRLMQLARSALIYLSLGMHREERERAKGKRGLTATISLDPLPDEWKR</sequence>
<keyword evidence="3" id="KW-1185">Reference proteome</keyword>
<dbReference type="Pfam" id="PF18733">
    <property type="entry name" value="HEPN_LA2681"/>
    <property type="match status" value="1"/>
</dbReference>
<dbReference type="EMBL" id="CP141769">
    <property type="protein sequence ID" value="WRS40389.1"/>
    <property type="molecule type" value="Genomic_DNA"/>
</dbReference>